<dbReference type="InterPro" id="IPR000742">
    <property type="entry name" value="EGF"/>
</dbReference>
<keyword evidence="2" id="KW-1133">Transmembrane helix</keyword>
<accession>A0AA36DRA0</accession>
<dbReference type="SUPFAM" id="SSF57196">
    <property type="entry name" value="EGF/Laminin"/>
    <property type="match status" value="1"/>
</dbReference>
<evidence type="ECO:0000256" key="1">
    <source>
        <dbReference type="PROSITE-ProRule" id="PRU00076"/>
    </source>
</evidence>
<sequence length="187" mass="21523">MLVHSSKLMRKGVLLLCYLCFELVRSGESPFHRTVKRTCKLQTSATNKSDQDFLAVQQDGDTVIIVKGTNVDVDEKCAIVRAKRNDTENCEELCGAHGHCSLREAGTPIEHYECICDYGYRGMHCEEKIRTKFALMYVVWVLVAIEILFIIVAVKRYAQRQFFMSPLPHRRFVDVMLSRSKESKKQK</sequence>
<dbReference type="AlphaFoldDB" id="A0AA36DRA0"/>
<evidence type="ECO:0000256" key="2">
    <source>
        <dbReference type="SAM" id="Phobius"/>
    </source>
</evidence>
<keyword evidence="2" id="KW-0812">Transmembrane</keyword>
<dbReference type="PROSITE" id="PS50026">
    <property type="entry name" value="EGF_3"/>
    <property type="match status" value="1"/>
</dbReference>
<keyword evidence="1" id="KW-0245">EGF-like domain</keyword>
<dbReference type="PROSITE" id="PS00022">
    <property type="entry name" value="EGF_1"/>
    <property type="match status" value="1"/>
</dbReference>
<dbReference type="PROSITE" id="PS01186">
    <property type="entry name" value="EGF_2"/>
    <property type="match status" value="1"/>
</dbReference>
<evidence type="ECO:0000313" key="5">
    <source>
        <dbReference type="EMBL" id="CAJ0591223.1"/>
    </source>
</evidence>
<reference evidence="5" key="1">
    <citation type="submission" date="2023-07" db="EMBL/GenBank/DDBJ databases">
        <authorList>
            <consortium name="CYATHOMIX"/>
        </authorList>
    </citation>
    <scope>NUCLEOTIDE SEQUENCE</scope>
    <source>
        <strain evidence="5">N/A</strain>
    </source>
</reference>
<feature type="disulfide bond" evidence="1">
    <location>
        <begin position="116"/>
        <end position="125"/>
    </location>
</feature>
<keyword evidence="3" id="KW-0732">Signal</keyword>
<keyword evidence="2" id="KW-0472">Membrane</keyword>
<feature type="signal peptide" evidence="3">
    <location>
        <begin position="1"/>
        <end position="26"/>
    </location>
</feature>
<evidence type="ECO:0000259" key="4">
    <source>
        <dbReference type="PROSITE" id="PS50026"/>
    </source>
</evidence>
<comment type="caution">
    <text evidence="5">The sequence shown here is derived from an EMBL/GenBank/DDBJ whole genome shotgun (WGS) entry which is preliminary data.</text>
</comment>
<proteinExistence type="predicted"/>
<evidence type="ECO:0000256" key="3">
    <source>
        <dbReference type="SAM" id="SignalP"/>
    </source>
</evidence>
<dbReference type="EMBL" id="CATQJL010000001">
    <property type="protein sequence ID" value="CAJ0591223.1"/>
    <property type="molecule type" value="Genomic_DNA"/>
</dbReference>
<feature type="transmembrane region" description="Helical" evidence="2">
    <location>
        <begin position="134"/>
        <end position="154"/>
    </location>
</feature>
<feature type="domain" description="EGF-like" evidence="4">
    <location>
        <begin position="86"/>
        <end position="126"/>
    </location>
</feature>
<protein>
    <recommendedName>
        <fullName evidence="4">EGF-like domain-containing protein</fullName>
    </recommendedName>
</protein>
<dbReference type="Proteomes" id="UP001176961">
    <property type="component" value="Unassembled WGS sequence"/>
</dbReference>
<organism evidence="5 6">
    <name type="scientific">Cylicocyclus nassatus</name>
    <name type="common">Nematode worm</name>
    <dbReference type="NCBI Taxonomy" id="53992"/>
    <lineage>
        <taxon>Eukaryota</taxon>
        <taxon>Metazoa</taxon>
        <taxon>Ecdysozoa</taxon>
        <taxon>Nematoda</taxon>
        <taxon>Chromadorea</taxon>
        <taxon>Rhabditida</taxon>
        <taxon>Rhabditina</taxon>
        <taxon>Rhabditomorpha</taxon>
        <taxon>Strongyloidea</taxon>
        <taxon>Strongylidae</taxon>
        <taxon>Cylicocyclus</taxon>
    </lineage>
</organism>
<name>A0AA36DRA0_CYLNA</name>
<comment type="caution">
    <text evidence="1">Lacks conserved residue(s) required for the propagation of feature annotation.</text>
</comment>
<dbReference type="Gene3D" id="2.10.25.10">
    <property type="entry name" value="Laminin"/>
    <property type="match status" value="1"/>
</dbReference>
<gene>
    <name evidence="5" type="ORF">CYNAS_LOCUS3206</name>
</gene>
<keyword evidence="1" id="KW-1015">Disulfide bond</keyword>
<feature type="disulfide bond" evidence="1">
    <location>
        <begin position="90"/>
        <end position="100"/>
    </location>
</feature>
<evidence type="ECO:0000313" key="6">
    <source>
        <dbReference type="Proteomes" id="UP001176961"/>
    </source>
</evidence>
<feature type="chain" id="PRO_5041292887" description="EGF-like domain-containing protein" evidence="3">
    <location>
        <begin position="27"/>
        <end position="187"/>
    </location>
</feature>
<keyword evidence="6" id="KW-1185">Reference proteome</keyword>